<sequence>MYIVVANPSTVCMVHYKCRQTNVAMSGFQWRME</sequence>
<organism evidence="1">
    <name type="scientific">Lotus japonicus</name>
    <name type="common">Lotus corniculatus var. japonicus</name>
    <dbReference type="NCBI Taxonomy" id="34305"/>
    <lineage>
        <taxon>Eukaryota</taxon>
        <taxon>Viridiplantae</taxon>
        <taxon>Streptophyta</taxon>
        <taxon>Embryophyta</taxon>
        <taxon>Tracheophyta</taxon>
        <taxon>Spermatophyta</taxon>
        <taxon>Magnoliopsida</taxon>
        <taxon>eudicotyledons</taxon>
        <taxon>Gunneridae</taxon>
        <taxon>Pentapetalae</taxon>
        <taxon>rosids</taxon>
        <taxon>fabids</taxon>
        <taxon>Fabales</taxon>
        <taxon>Fabaceae</taxon>
        <taxon>Papilionoideae</taxon>
        <taxon>50 kb inversion clade</taxon>
        <taxon>NPAAA clade</taxon>
        <taxon>Hologalegina</taxon>
        <taxon>robinioid clade</taxon>
        <taxon>Loteae</taxon>
        <taxon>Lotus</taxon>
    </lineage>
</organism>
<evidence type="ECO:0000313" key="1">
    <source>
        <dbReference type="EMBL" id="AFK41323.1"/>
    </source>
</evidence>
<dbReference type="EMBL" id="BT141529">
    <property type="protein sequence ID" value="AFK41323.1"/>
    <property type="molecule type" value="mRNA"/>
</dbReference>
<dbReference type="AlphaFoldDB" id="I3SM31"/>
<protein>
    <submittedName>
        <fullName evidence="1">Uncharacterized protein</fullName>
    </submittedName>
</protein>
<accession>I3SM31</accession>
<name>I3SM31_LOTJA</name>
<proteinExistence type="evidence at transcript level"/>
<reference evidence="1" key="1">
    <citation type="submission" date="2012-05" db="EMBL/GenBank/DDBJ databases">
        <authorList>
            <person name="Krishnakumar V."/>
            <person name="Cheung F."/>
            <person name="Xiao Y."/>
            <person name="Chan A."/>
            <person name="Moskal W.A."/>
            <person name="Town C.D."/>
        </authorList>
    </citation>
    <scope>NUCLEOTIDE SEQUENCE</scope>
</reference>